<feature type="chain" id="PRO_5018087415" evidence="12">
    <location>
        <begin position="19"/>
        <end position="437"/>
    </location>
</feature>
<evidence type="ECO:0000256" key="2">
    <source>
        <dbReference type="ARBA" id="ARBA00022475"/>
    </source>
</evidence>
<dbReference type="GO" id="GO:0031295">
    <property type="term" value="P:T cell costimulation"/>
    <property type="evidence" value="ECO:0007669"/>
    <property type="project" value="TreeGrafter"/>
</dbReference>
<feature type="transmembrane region" description="Helical" evidence="11">
    <location>
        <begin position="234"/>
        <end position="253"/>
    </location>
</feature>
<accession>A0A3N0XJ55</accession>
<evidence type="ECO:0000256" key="10">
    <source>
        <dbReference type="ARBA" id="ARBA00023319"/>
    </source>
</evidence>
<dbReference type="GO" id="GO:0042130">
    <property type="term" value="P:negative regulation of T cell proliferation"/>
    <property type="evidence" value="ECO:0007669"/>
    <property type="project" value="TreeGrafter"/>
</dbReference>
<dbReference type="PANTHER" id="PTHR25466">
    <property type="entry name" value="T-LYMPHOCYTE ACTIVATION ANTIGEN"/>
    <property type="match status" value="1"/>
</dbReference>
<keyword evidence="2" id="KW-1003">Cell membrane</keyword>
<evidence type="ECO:0000256" key="5">
    <source>
        <dbReference type="ARBA" id="ARBA00022989"/>
    </source>
</evidence>
<dbReference type="GO" id="GO:0006955">
    <property type="term" value="P:immune response"/>
    <property type="evidence" value="ECO:0007669"/>
    <property type="project" value="TreeGrafter"/>
</dbReference>
<feature type="signal peptide" evidence="12">
    <location>
        <begin position="1"/>
        <end position="18"/>
    </location>
</feature>
<dbReference type="InterPro" id="IPR051713">
    <property type="entry name" value="T-cell_Activation_Regulation"/>
</dbReference>
<feature type="transmembrane region" description="Helical" evidence="11">
    <location>
        <begin position="398"/>
        <end position="416"/>
    </location>
</feature>
<keyword evidence="10" id="KW-0393">Immunoglobulin domain</keyword>
<organism evidence="14 15">
    <name type="scientific">Anabarilius grahami</name>
    <name type="common">Kanglang fish</name>
    <name type="synonym">Barilius grahami</name>
    <dbReference type="NCBI Taxonomy" id="495550"/>
    <lineage>
        <taxon>Eukaryota</taxon>
        <taxon>Metazoa</taxon>
        <taxon>Chordata</taxon>
        <taxon>Craniata</taxon>
        <taxon>Vertebrata</taxon>
        <taxon>Euteleostomi</taxon>
        <taxon>Actinopterygii</taxon>
        <taxon>Neopterygii</taxon>
        <taxon>Teleostei</taxon>
        <taxon>Ostariophysi</taxon>
        <taxon>Cypriniformes</taxon>
        <taxon>Xenocyprididae</taxon>
        <taxon>Xenocypridinae</taxon>
        <taxon>Xenocypridinae incertae sedis</taxon>
        <taxon>Anabarilius</taxon>
    </lineage>
</organism>
<sequence>MRLHKCLFLAALFMICDGFLVKGPSAPLVAPLGSSVVLPCYVDEALPLKGLKDYHHRAHFFTDQIKHGNFSLRLENVRAGDKGFYRCKVYTEQESDETLVQIKEVEHLSVSGSDHLVSASVGEDITLNCSVDSHIPPELIQEVSWRKMDGNIMILVFEKNKTLPADERYRDRVEFFTDEIPKGNFSLRLKSVRTEDKGVYICHANAGNFSANATARLEQLALFLQISVVFVPNLFMFFAFWFWGVIEVLAELIRNKDGRMRAVLDLVSDIGHDVLPPLQLIFLFYAFGATHGGLRSVRRAAWLIFMIVVNAIMVYSYLIALKKEKDCNGWVCVAAFLQGLWGIVVLKHSFGDLDLPFRKAVYLVGSVVVVLVNSFALMTELIMKIRNGERAMEDLRKVVFSSECIFVSSVLLLIIFEHCEYELDASVLTISVNNIRI</sequence>
<dbReference type="InterPro" id="IPR013783">
    <property type="entry name" value="Ig-like_fold"/>
</dbReference>
<evidence type="ECO:0000256" key="7">
    <source>
        <dbReference type="ARBA" id="ARBA00023157"/>
    </source>
</evidence>
<feature type="transmembrane region" description="Helical" evidence="11">
    <location>
        <begin position="360"/>
        <end position="378"/>
    </location>
</feature>
<dbReference type="GO" id="GO:0007166">
    <property type="term" value="P:cell surface receptor signaling pathway"/>
    <property type="evidence" value="ECO:0007669"/>
    <property type="project" value="TreeGrafter"/>
</dbReference>
<dbReference type="PROSITE" id="PS50835">
    <property type="entry name" value="IG_LIKE"/>
    <property type="match status" value="1"/>
</dbReference>
<protein>
    <submittedName>
        <fullName evidence="14">Junctional adhesion molecule-like</fullName>
    </submittedName>
</protein>
<keyword evidence="6 11" id="KW-0472">Membrane</keyword>
<evidence type="ECO:0000313" key="15">
    <source>
        <dbReference type="Proteomes" id="UP000281406"/>
    </source>
</evidence>
<dbReference type="InterPro" id="IPR003599">
    <property type="entry name" value="Ig_sub"/>
</dbReference>
<dbReference type="GO" id="GO:0009897">
    <property type="term" value="C:external side of plasma membrane"/>
    <property type="evidence" value="ECO:0007669"/>
    <property type="project" value="TreeGrafter"/>
</dbReference>
<dbReference type="GO" id="GO:0042102">
    <property type="term" value="P:positive regulation of T cell proliferation"/>
    <property type="evidence" value="ECO:0007669"/>
    <property type="project" value="TreeGrafter"/>
</dbReference>
<evidence type="ECO:0000256" key="1">
    <source>
        <dbReference type="ARBA" id="ARBA00004251"/>
    </source>
</evidence>
<evidence type="ECO:0000256" key="12">
    <source>
        <dbReference type="SAM" id="SignalP"/>
    </source>
</evidence>
<keyword evidence="8" id="KW-0675">Receptor</keyword>
<keyword evidence="15" id="KW-1185">Reference proteome</keyword>
<keyword evidence="9" id="KW-0325">Glycoprotein</keyword>
<dbReference type="SUPFAM" id="SSF48726">
    <property type="entry name" value="Immunoglobulin"/>
    <property type="match status" value="2"/>
</dbReference>
<feature type="transmembrane region" description="Helical" evidence="11">
    <location>
        <begin position="300"/>
        <end position="320"/>
    </location>
</feature>
<keyword evidence="5 11" id="KW-1133">Transmembrane helix</keyword>
<dbReference type="OrthoDB" id="10012075at2759"/>
<dbReference type="GO" id="GO:0071222">
    <property type="term" value="P:cellular response to lipopolysaccharide"/>
    <property type="evidence" value="ECO:0007669"/>
    <property type="project" value="TreeGrafter"/>
</dbReference>
<dbReference type="InterPro" id="IPR013106">
    <property type="entry name" value="Ig_V-set"/>
</dbReference>
<evidence type="ECO:0000256" key="11">
    <source>
        <dbReference type="SAM" id="Phobius"/>
    </source>
</evidence>
<evidence type="ECO:0000259" key="13">
    <source>
        <dbReference type="PROSITE" id="PS50835"/>
    </source>
</evidence>
<dbReference type="SMART" id="SM00406">
    <property type="entry name" value="IGv"/>
    <property type="match status" value="1"/>
</dbReference>
<dbReference type="InterPro" id="IPR007110">
    <property type="entry name" value="Ig-like_dom"/>
</dbReference>
<dbReference type="EMBL" id="RJVU01072175">
    <property type="protein sequence ID" value="ROI38984.1"/>
    <property type="molecule type" value="Genomic_DNA"/>
</dbReference>
<feature type="transmembrane region" description="Helical" evidence="11">
    <location>
        <begin position="274"/>
        <end position="294"/>
    </location>
</feature>
<dbReference type="SMART" id="SM00409">
    <property type="entry name" value="IG"/>
    <property type="match status" value="2"/>
</dbReference>
<gene>
    <name evidence="14" type="ORF">DPX16_1690</name>
</gene>
<evidence type="ECO:0000256" key="3">
    <source>
        <dbReference type="ARBA" id="ARBA00022692"/>
    </source>
</evidence>
<dbReference type="Proteomes" id="UP000281406">
    <property type="component" value="Unassembled WGS sequence"/>
</dbReference>
<keyword evidence="7" id="KW-1015">Disulfide bond</keyword>
<evidence type="ECO:0000256" key="4">
    <source>
        <dbReference type="ARBA" id="ARBA00022729"/>
    </source>
</evidence>
<dbReference type="Pfam" id="PF07686">
    <property type="entry name" value="V-set"/>
    <property type="match status" value="1"/>
</dbReference>
<dbReference type="Gene3D" id="2.60.40.10">
    <property type="entry name" value="Immunoglobulins"/>
    <property type="match status" value="2"/>
</dbReference>
<comment type="caution">
    <text evidence="14">The sequence shown here is derived from an EMBL/GenBank/DDBJ whole genome shotgun (WGS) entry which is preliminary data.</text>
</comment>
<comment type="subcellular location">
    <subcellularLocation>
        <location evidence="1">Cell membrane</location>
        <topology evidence="1">Single-pass type I membrane protein</topology>
    </subcellularLocation>
</comment>
<evidence type="ECO:0000313" key="14">
    <source>
        <dbReference type="EMBL" id="ROI38984.1"/>
    </source>
</evidence>
<dbReference type="PANTHER" id="PTHR25466:SF14">
    <property type="entry name" value="BUTYROPHILIN SUBFAMILY 2 MEMBER A2-LIKE-RELATED"/>
    <property type="match status" value="1"/>
</dbReference>
<feature type="transmembrane region" description="Helical" evidence="11">
    <location>
        <begin position="327"/>
        <end position="348"/>
    </location>
</feature>
<keyword evidence="3 11" id="KW-0812">Transmembrane</keyword>
<evidence type="ECO:0000256" key="9">
    <source>
        <dbReference type="ARBA" id="ARBA00023180"/>
    </source>
</evidence>
<dbReference type="AlphaFoldDB" id="A0A3N0XJ55"/>
<dbReference type="FunFam" id="2.60.40.10:FF:000142">
    <property type="entry name" value="V-set domain-containing T-cell activation inhibitor 1"/>
    <property type="match status" value="1"/>
</dbReference>
<keyword evidence="4 12" id="KW-0732">Signal</keyword>
<feature type="domain" description="Ig-like" evidence="13">
    <location>
        <begin position="122"/>
        <end position="218"/>
    </location>
</feature>
<evidence type="ECO:0000256" key="6">
    <source>
        <dbReference type="ARBA" id="ARBA00023136"/>
    </source>
</evidence>
<dbReference type="InterPro" id="IPR036179">
    <property type="entry name" value="Ig-like_dom_sf"/>
</dbReference>
<reference evidence="14 15" key="1">
    <citation type="submission" date="2018-10" db="EMBL/GenBank/DDBJ databases">
        <title>Genome assembly for a Yunnan-Guizhou Plateau 3E fish, Anabarilius grahami (Regan), and its evolutionary and genetic applications.</title>
        <authorList>
            <person name="Jiang W."/>
        </authorList>
    </citation>
    <scope>NUCLEOTIDE SEQUENCE [LARGE SCALE GENOMIC DNA]</scope>
    <source>
        <strain evidence="14">AG-KIZ</strain>
        <tissue evidence="14">Muscle</tissue>
    </source>
</reference>
<evidence type="ECO:0000256" key="8">
    <source>
        <dbReference type="ARBA" id="ARBA00023170"/>
    </source>
</evidence>
<proteinExistence type="predicted"/>
<name>A0A3N0XJ55_ANAGA</name>